<dbReference type="EMBL" id="JACHJB010000002">
    <property type="protein sequence ID" value="MBB6348723.1"/>
    <property type="molecule type" value="Genomic_DNA"/>
</dbReference>
<proteinExistence type="predicted"/>
<organism evidence="1 2">
    <name type="scientific">Nonomuraea muscovyensis</name>
    <dbReference type="NCBI Taxonomy" id="1124761"/>
    <lineage>
        <taxon>Bacteria</taxon>
        <taxon>Bacillati</taxon>
        <taxon>Actinomycetota</taxon>
        <taxon>Actinomycetes</taxon>
        <taxon>Streptosporangiales</taxon>
        <taxon>Streptosporangiaceae</taxon>
        <taxon>Nonomuraea</taxon>
    </lineage>
</organism>
<dbReference type="Proteomes" id="UP000583800">
    <property type="component" value="Unassembled WGS sequence"/>
</dbReference>
<comment type="caution">
    <text evidence="1">The sequence shown here is derived from an EMBL/GenBank/DDBJ whole genome shotgun (WGS) entry which is preliminary data.</text>
</comment>
<gene>
    <name evidence="1" type="ORF">FHU36_005268</name>
</gene>
<name>A0A7X0EYI3_9ACTN</name>
<accession>A0A7X0EYI3</accession>
<sequence>MAAVTGMVPPPDADADGQMRALPAERNATVSGVLKTLTTVIEFGANAEAQQVPVAMKTLPRLLDGRKKKVTEDDIDVAPVTESWRRLVFRAGSHGSTVDKNAYTMCVLTQFHRRLKRRDVYAEASARWRDPRGHLLDGADWAAGKGPALTDLQLRFA</sequence>
<dbReference type="AlphaFoldDB" id="A0A7X0EYI3"/>
<reference evidence="1 2" key="1">
    <citation type="submission" date="2020-08" db="EMBL/GenBank/DDBJ databases">
        <title>Sequencing the genomes of 1000 actinobacteria strains.</title>
        <authorList>
            <person name="Klenk H.-P."/>
        </authorList>
    </citation>
    <scope>NUCLEOTIDE SEQUENCE [LARGE SCALE GENOMIC DNA]</scope>
    <source>
        <strain evidence="1 2">DSM 45913</strain>
    </source>
</reference>
<protein>
    <submittedName>
        <fullName evidence="1">Uncharacterized protein</fullName>
    </submittedName>
</protein>
<keyword evidence="2" id="KW-1185">Reference proteome</keyword>
<dbReference type="RefSeq" id="WP_185086424.1">
    <property type="nucleotide sequence ID" value="NZ_JACHJB010000002.1"/>
</dbReference>
<evidence type="ECO:0000313" key="2">
    <source>
        <dbReference type="Proteomes" id="UP000583800"/>
    </source>
</evidence>
<evidence type="ECO:0000313" key="1">
    <source>
        <dbReference type="EMBL" id="MBB6348723.1"/>
    </source>
</evidence>